<organism evidence="9 10">
    <name type="scientific">Larimichthys crocea</name>
    <name type="common">Large yellow croaker</name>
    <name type="synonym">Pseudosciaena crocea</name>
    <dbReference type="NCBI Taxonomy" id="215358"/>
    <lineage>
        <taxon>Eukaryota</taxon>
        <taxon>Metazoa</taxon>
        <taxon>Chordata</taxon>
        <taxon>Craniata</taxon>
        <taxon>Vertebrata</taxon>
        <taxon>Euteleostomi</taxon>
        <taxon>Actinopterygii</taxon>
        <taxon>Neopterygii</taxon>
        <taxon>Teleostei</taxon>
        <taxon>Neoteleostei</taxon>
        <taxon>Acanthomorphata</taxon>
        <taxon>Eupercaria</taxon>
        <taxon>Sciaenidae</taxon>
        <taxon>Larimichthys</taxon>
    </lineage>
</organism>
<dbReference type="Proteomes" id="UP000424527">
    <property type="component" value="Unassembled WGS sequence"/>
</dbReference>
<evidence type="ECO:0000256" key="6">
    <source>
        <dbReference type="ARBA" id="ARBA00023119"/>
    </source>
</evidence>
<dbReference type="Pfam" id="PF01413">
    <property type="entry name" value="C4"/>
    <property type="match status" value="2"/>
</dbReference>
<evidence type="ECO:0000256" key="3">
    <source>
        <dbReference type="ARBA" id="ARBA00022530"/>
    </source>
</evidence>
<gene>
    <name evidence="9" type="ORF">D5F01_LYC05738</name>
</gene>
<proteinExistence type="predicted"/>
<keyword evidence="10" id="KW-1185">Reference proteome</keyword>
<dbReference type="Gene3D" id="2.170.240.10">
    <property type="entry name" value="Collagen IV, non-collagenous"/>
    <property type="match status" value="1"/>
</dbReference>
<keyword evidence="6 9" id="KW-0176">Collagen</keyword>
<dbReference type="PROSITE" id="PS51403">
    <property type="entry name" value="NC1_IV"/>
    <property type="match status" value="1"/>
</dbReference>
<evidence type="ECO:0000256" key="4">
    <source>
        <dbReference type="ARBA" id="ARBA00022737"/>
    </source>
</evidence>
<dbReference type="InterPro" id="IPR001442">
    <property type="entry name" value="Collagen_IV_NC"/>
</dbReference>
<feature type="domain" description="Collagen IV NC1" evidence="8">
    <location>
        <begin position="1"/>
        <end position="150"/>
    </location>
</feature>
<evidence type="ECO:0000256" key="5">
    <source>
        <dbReference type="ARBA" id="ARBA00022869"/>
    </source>
</evidence>
<keyword evidence="2" id="KW-0964">Secreted</keyword>
<dbReference type="GO" id="GO:0005201">
    <property type="term" value="F:extracellular matrix structural constituent"/>
    <property type="evidence" value="ECO:0007669"/>
    <property type="project" value="InterPro"/>
</dbReference>
<keyword evidence="5" id="KW-0084">Basement membrane</keyword>
<dbReference type="InterPro" id="IPR036954">
    <property type="entry name" value="Collagen_IV_NC_sf"/>
</dbReference>
<keyword evidence="4" id="KW-0677">Repeat</keyword>
<dbReference type="InterPro" id="IPR016187">
    <property type="entry name" value="CTDL_fold"/>
</dbReference>
<dbReference type="SMART" id="SM00111">
    <property type="entry name" value="C4"/>
    <property type="match status" value="2"/>
</dbReference>
<dbReference type="InterPro" id="IPR019326">
    <property type="entry name" value="NDNF"/>
</dbReference>
<dbReference type="PANTHER" id="PTHR14619">
    <property type="entry name" value="NEURON-DERIVED NEUROTROPHIC FACTOR"/>
    <property type="match status" value="1"/>
</dbReference>
<protein>
    <submittedName>
        <fullName evidence="9">Collagen alpha-1(IV) chain Arresten</fullName>
    </submittedName>
</protein>
<name>A0A6G0IU67_LARCR</name>
<comment type="subcellular location">
    <subcellularLocation>
        <location evidence="1">Secreted</location>
        <location evidence="1">Extracellular space</location>
        <location evidence="1">Extracellular matrix</location>
        <location evidence="1">Basement membrane</location>
    </subcellularLocation>
</comment>
<dbReference type="GO" id="GO:0005581">
    <property type="term" value="C:collagen trimer"/>
    <property type="evidence" value="ECO:0007669"/>
    <property type="project" value="UniProtKB-KW"/>
</dbReference>
<sequence>MPFLFCNTESTCRYASRNDYSYWLSTEQVMPSSVPLISGDSLKNYISRCSVCEARANVISVHSQTSSVPECPSGWDPLWSGYSFVMETGVGAEGSGQLLVSPGSCLENFRKIPFIECHGRGTCNYYADSYSYWLTALNPDDMFRYQTPSS</sequence>
<evidence type="ECO:0000256" key="1">
    <source>
        <dbReference type="ARBA" id="ARBA00004302"/>
    </source>
</evidence>
<dbReference type="EMBL" id="REGW02000006">
    <property type="protein sequence ID" value="KAE8294821.1"/>
    <property type="molecule type" value="Genomic_DNA"/>
</dbReference>
<evidence type="ECO:0000313" key="9">
    <source>
        <dbReference type="EMBL" id="KAE8294821.1"/>
    </source>
</evidence>
<evidence type="ECO:0000313" key="10">
    <source>
        <dbReference type="Proteomes" id="UP000424527"/>
    </source>
</evidence>
<dbReference type="AlphaFoldDB" id="A0A6G0IU67"/>
<dbReference type="GO" id="GO:0005604">
    <property type="term" value="C:basement membrane"/>
    <property type="evidence" value="ECO:0007669"/>
    <property type="project" value="UniProtKB-SubCell"/>
</dbReference>
<evidence type="ECO:0000256" key="7">
    <source>
        <dbReference type="ARBA" id="ARBA00023157"/>
    </source>
</evidence>
<evidence type="ECO:0000256" key="2">
    <source>
        <dbReference type="ARBA" id="ARBA00022525"/>
    </source>
</evidence>
<reference evidence="9 10" key="1">
    <citation type="submission" date="2019-07" db="EMBL/GenBank/DDBJ databases">
        <title>Chromosome genome assembly for large yellow croaker.</title>
        <authorList>
            <person name="Xiao S."/>
        </authorList>
    </citation>
    <scope>NUCLEOTIDE SEQUENCE [LARGE SCALE GENOMIC DNA]</scope>
    <source>
        <strain evidence="9">JMULYC20181020</strain>
        <tissue evidence="9">Muscle</tissue>
    </source>
</reference>
<comment type="caution">
    <text evidence="9">The sequence shown here is derived from an EMBL/GenBank/DDBJ whole genome shotgun (WGS) entry which is preliminary data.</text>
</comment>
<evidence type="ECO:0000259" key="8">
    <source>
        <dbReference type="PROSITE" id="PS51403"/>
    </source>
</evidence>
<accession>A0A6G0IU67</accession>
<keyword evidence="3" id="KW-0272">Extracellular matrix</keyword>
<dbReference type="SUPFAM" id="SSF56436">
    <property type="entry name" value="C-type lectin-like"/>
    <property type="match status" value="2"/>
</dbReference>
<dbReference type="PANTHER" id="PTHR14619:SF7">
    <property type="match status" value="1"/>
</dbReference>
<keyword evidence="7" id="KW-1015">Disulfide bond</keyword>